<evidence type="ECO:0000313" key="3">
    <source>
        <dbReference type="Proteomes" id="UP000275267"/>
    </source>
</evidence>
<dbReference type="EMBL" id="PQIB02000002">
    <property type="protein sequence ID" value="RLN36480.1"/>
    <property type="molecule type" value="Genomic_DNA"/>
</dbReference>
<name>A0A3L6THB2_PANMI</name>
<reference evidence="3" key="1">
    <citation type="journal article" date="2019" name="Nat. Commun.">
        <title>The genome of broomcorn millet.</title>
        <authorList>
            <person name="Zou C."/>
            <person name="Miki D."/>
            <person name="Li D."/>
            <person name="Tang Q."/>
            <person name="Xiao L."/>
            <person name="Rajput S."/>
            <person name="Deng P."/>
            <person name="Jia W."/>
            <person name="Huang R."/>
            <person name="Zhang M."/>
            <person name="Sun Y."/>
            <person name="Hu J."/>
            <person name="Fu X."/>
            <person name="Schnable P.S."/>
            <person name="Li F."/>
            <person name="Zhang H."/>
            <person name="Feng B."/>
            <person name="Zhu X."/>
            <person name="Liu R."/>
            <person name="Schnable J.C."/>
            <person name="Zhu J.-K."/>
            <person name="Zhang H."/>
        </authorList>
    </citation>
    <scope>NUCLEOTIDE SEQUENCE [LARGE SCALE GENOMIC DNA]</scope>
</reference>
<dbReference type="Proteomes" id="UP000275267">
    <property type="component" value="Unassembled WGS sequence"/>
</dbReference>
<protein>
    <submittedName>
        <fullName evidence="2">Uncharacterized protein</fullName>
    </submittedName>
</protein>
<dbReference type="AlphaFoldDB" id="A0A3L6THB2"/>
<feature type="region of interest" description="Disordered" evidence="1">
    <location>
        <begin position="124"/>
        <end position="170"/>
    </location>
</feature>
<proteinExistence type="predicted"/>
<comment type="caution">
    <text evidence="2">The sequence shown here is derived from an EMBL/GenBank/DDBJ whole genome shotgun (WGS) entry which is preliminary data.</text>
</comment>
<organism evidence="2 3">
    <name type="scientific">Panicum miliaceum</name>
    <name type="common">Proso millet</name>
    <name type="synonym">Broomcorn millet</name>
    <dbReference type="NCBI Taxonomy" id="4540"/>
    <lineage>
        <taxon>Eukaryota</taxon>
        <taxon>Viridiplantae</taxon>
        <taxon>Streptophyta</taxon>
        <taxon>Embryophyta</taxon>
        <taxon>Tracheophyta</taxon>
        <taxon>Spermatophyta</taxon>
        <taxon>Magnoliopsida</taxon>
        <taxon>Liliopsida</taxon>
        <taxon>Poales</taxon>
        <taxon>Poaceae</taxon>
        <taxon>PACMAD clade</taxon>
        <taxon>Panicoideae</taxon>
        <taxon>Panicodae</taxon>
        <taxon>Paniceae</taxon>
        <taxon>Panicinae</taxon>
        <taxon>Panicum</taxon>
        <taxon>Panicum sect. Panicum</taxon>
    </lineage>
</organism>
<gene>
    <name evidence="2" type="ORF">C2845_PM03G32500</name>
</gene>
<evidence type="ECO:0000313" key="2">
    <source>
        <dbReference type="EMBL" id="RLN36480.1"/>
    </source>
</evidence>
<accession>A0A3L6THB2</accession>
<feature type="region of interest" description="Disordered" evidence="1">
    <location>
        <begin position="238"/>
        <end position="277"/>
    </location>
</feature>
<keyword evidence="3" id="KW-1185">Reference proteome</keyword>
<evidence type="ECO:0000256" key="1">
    <source>
        <dbReference type="SAM" id="MobiDB-lite"/>
    </source>
</evidence>
<sequence>MARQSARLLFLFFPPRTPRLRPCRRRHPISLLFLTSPPPERTTGRARGREDGGAGALALGLAVAGAAPPPPSMLLSQIRARGGGGRPDLWGGARGGGDPGTHVSLAAVQGPAARRRCRRPPLGCECRGSPPPQAHGTSHQVQGRPLDGVRRPRIPPQRRGGSDAAPGTDPQRRLAALLSPAPPGPLTPLPVHTPPCAAAWPSCRCAADPPWLSSSGRVGGSHPMVSTSAGLPSMPPPLQVPSNSGTCDPPTARSGQRRRRRWTCKSPGERSHGGRHGAPARALLHLRLGRCQPFLLEVHGVRDPIVARECCRTSTQPWAAAPP</sequence>